<keyword evidence="2" id="KW-0813">Transport</keyword>
<dbReference type="OrthoDB" id="6500128at2759"/>
<evidence type="ECO:0000256" key="8">
    <source>
        <dbReference type="SAM" id="Phobius"/>
    </source>
</evidence>
<sequence>MDNQPWTATTKSFFLFLPGIAIVSAALLLFQVSISRLKQSRHGTITVKDHGIFRYNLLRLAACLVLTALSIVPLMNAGEKPRWNGIALLFVFSYSITLAVASMLSSPHWSRTSVRHLNTVLCATLAVYVYRDIYPLGTFFLIPPDYKDEGSLLWVKVSVIAFAGVFIPLISPRKYIPVDVEHPKVPSSEQTCSLLSRLTFAFMDSIIMKAYRSQRLWYEDLPPLCDYDYAEYLKQRSFRYLDPTIVTKRRNIFFSLIRVFAKEFAVLAALVVLQSVLDFATPVVIKNLLGYLETDGANAFFKPWVWILLLFIGPILQAMASESYLYISMRQVVHAEAILIETILEHALRIRVKAETHSSSDNSKGSPPLDQKPKNVLVLGHGKVNLNINNLITTDIQSIIDGKESLRLVVVPLQFALCVLFLYNVLGWSAFVGLAIITVSFPVPRYITKSVQATQKMKMKKTDARVQIVTESVHERTPHGQILFMGVHDERQDYESREEELTYIRRIRFLELATIIINYVIPILTMLATYATYTAIMKESLTASKLSYSCRKCQGLAGSLNFSIHLARDKEIQALRITFPYNRQMIDQDIGFKNATFILGNSSDYFYLAFMLRIDGELIFKRGTINLIIGSTGSGKTSMLMALLSEMHFISSGPDAWYNLPRNGGVAYAAQESWVQNATIKENIVFRSPLDETRYKKVIHQCALERDLELFQAGDETEVGEKGLTLSGGQKARVTLARAIYSKAEIILLDDILAALDVHTSKWIVDKCFKGDLIKDRTVLMVTHNVGLTQSVAGFVVSMKDGRIVNQGPVSKVLSENEFLECQVELEELVEDSEAFEDDDKPLKKPTEGQGKLIVAEEVQLGGVGWPTMRLYLKGLGGRYIVLFFVSFIGSLTMSELLAIFQTWFLGYWASQYEIHRDDPTQVNVAYYLTGYCHYDFVSRCLLVLLSFLNLSVWGFESLSPDSQKTGAVSAEYYLKVLWLDTTPTSRVITRCTQDMRDVDALFPIQLNTLIRLTVMMLGQFCSIIYFSPAFLLPGILVSLAGALCGSVYIKAQLPIKRIQSNAKAPVLAHFGSVMAGLVSVRAYGVQDAFIVESLNRINYYSRASRVFWNLNRWIGVRLDLLGIYDRFSLAQAVMFSTSILYYIRIVNRVQVIANSLERINAYIKIEQEPKPTKNGVPPAYWPSSGDLRVVNLNARYSPNGPPVLHGISFHVKSGERIGVVGRTGSGKVRLYHASIRVAKYTFDGIPTSSLNLHDLRTKITIIPQMPELLSGTVRRNLDPFDQYEDAALYDTLRSAGLYSIQSEDTDARVGLETTVGSGGNNLSVGQRQILALARAMIRGSKLLILDEATSAIDYKTDAVIQSSLRQELKDDVSLITVAHRLQTIMDADKIMVLDAGTIVEYDSPIELLKNKVGYLRTLVDESADREQLLQMAGVGPVE</sequence>
<dbReference type="EMBL" id="ML769578">
    <property type="protein sequence ID" value="KAE9393212.1"/>
    <property type="molecule type" value="Genomic_DNA"/>
</dbReference>
<organism evidence="11 12">
    <name type="scientific">Gymnopus androsaceus JB14</name>
    <dbReference type="NCBI Taxonomy" id="1447944"/>
    <lineage>
        <taxon>Eukaryota</taxon>
        <taxon>Fungi</taxon>
        <taxon>Dikarya</taxon>
        <taxon>Basidiomycota</taxon>
        <taxon>Agaricomycotina</taxon>
        <taxon>Agaricomycetes</taxon>
        <taxon>Agaricomycetidae</taxon>
        <taxon>Agaricales</taxon>
        <taxon>Marasmiineae</taxon>
        <taxon>Omphalotaceae</taxon>
        <taxon>Gymnopus</taxon>
    </lineage>
</organism>
<feature type="transmembrane region" description="Helical" evidence="8">
    <location>
        <begin position="880"/>
        <end position="901"/>
    </location>
</feature>
<dbReference type="PROSITE" id="PS50929">
    <property type="entry name" value="ABC_TM1F"/>
    <property type="match status" value="2"/>
</dbReference>
<feature type="transmembrane region" description="Helical" evidence="8">
    <location>
        <begin position="153"/>
        <end position="170"/>
    </location>
</feature>
<evidence type="ECO:0000256" key="4">
    <source>
        <dbReference type="ARBA" id="ARBA00022741"/>
    </source>
</evidence>
<keyword evidence="12" id="KW-1185">Reference proteome</keyword>
<gene>
    <name evidence="11" type="ORF">BT96DRAFT_999663</name>
</gene>
<keyword evidence="11" id="KW-0378">Hydrolase</keyword>
<dbReference type="SMART" id="SM00382">
    <property type="entry name" value="AAA"/>
    <property type="match status" value="2"/>
</dbReference>
<dbReference type="GO" id="GO:0005524">
    <property type="term" value="F:ATP binding"/>
    <property type="evidence" value="ECO:0007669"/>
    <property type="project" value="UniProtKB-KW"/>
</dbReference>
<feature type="transmembrane region" description="Helical" evidence="8">
    <location>
        <begin position="429"/>
        <end position="448"/>
    </location>
</feature>
<dbReference type="CDD" id="cd18604">
    <property type="entry name" value="ABC_6TM_VMR1_D2_like"/>
    <property type="match status" value="1"/>
</dbReference>
<dbReference type="InterPro" id="IPR003439">
    <property type="entry name" value="ABC_transporter-like_ATP-bd"/>
</dbReference>
<dbReference type="InterPro" id="IPR027417">
    <property type="entry name" value="P-loop_NTPase"/>
</dbReference>
<dbReference type="Proteomes" id="UP000799118">
    <property type="component" value="Unassembled WGS sequence"/>
</dbReference>
<evidence type="ECO:0000256" key="1">
    <source>
        <dbReference type="ARBA" id="ARBA00004141"/>
    </source>
</evidence>
<dbReference type="PANTHER" id="PTHR24223:SF356">
    <property type="entry name" value="ATP-BINDING CASSETTE TRANSPORTER ABC4"/>
    <property type="match status" value="1"/>
</dbReference>
<protein>
    <submittedName>
        <fullName evidence="11">P-loop containing nucleoside triphosphate hydrolase protein</fullName>
    </submittedName>
</protein>
<keyword evidence="5" id="KW-0067">ATP-binding</keyword>
<feature type="transmembrane region" description="Helical" evidence="8">
    <location>
        <begin position="937"/>
        <end position="956"/>
    </location>
</feature>
<keyword evidence="7 8" id="KW-0472">Membrane</keyword>
<dbReference type="InterPro" id="IPR011527">
    <property type="entry name" value="ABC1_TM_dom"/>
</dbReference>
<dbReference type="Pfam" id="PF00005">
    <property type="entry name" value="ABC_tran"/>
    <property type="match status" value="2"/>
</dbReference>
<keyword evidence="4" id="KW-0547">Nucleotide-binding</keyword>
<evidence type="ECO:0000256" key="3">
    <source>
        <dbReference type="ARBA" id="ARBA00022692"/>
    </source>
</evidence>
<keyword evidence="6 8" id="KW-1133">Transmembrane helix</keyword>
<keyword evidence="3 8" id="KW-0812">Transmembrane</keyword>
<dbReference type="CDD" id="cd18596">
    <property type="entry name" value="ABC_6TM_VMR1_D1_like"/>
    <property type="match status" value="1"/>
</dbReference>
<dbReference type="Pfam" id="PF00664">
    <property type="entry name" value="ABC_membrane"/>
    <property type="match status" value="2"/>
</dbReference>
<dbReference type="SUPFAM" id="SSF90123">
    <property type="entry name" value="ABC transporter transmembrane region"/>
    <property type="match status" value="2"/>
</dbReference>
<dbReference type="Gene3D" id="3.40.50.300">
    <property type="entry name" value="P-loop containing nucleotide triphosphate hydrolases"/>
    <property type="match status" value="2"/>
</dbReference>
<evidence type="ECO:0000259" key="9">
    <source>
        <dbReference type="PROSITE" id="PS50893"/>
    </source>
</evidence>
<accession>A0A6A4H4W1</accession>
<feature type="transmembrane region" description="Helical" evidence="8">
    <location>
        <begin position="116"/>
        <end position="133"/>
    </location>
</feature>
<dbReference type="InterPro" id="IPR050173">
    <property type="entry name" value="ABC_transporter_C-like"/>
</dbReference>
<dbReference type="InterPro" id="IPR003593">
    <property type="entry name" value="AAA+_ATPase"/>
</dbReference>
<dbReference type="CDD" id="cd03244">
    <property type="entry name" value="ABCC_MRP_domain2"/>
    <property type="match status" value="1"/>
</dbReference>
<evidence type="ECO:0000259" key="10">
    <source>
        <dbReference type="PROSITE" id="PS50929"/>
    </source>
</evidence>
<dbReference type="PANTHER" id="PTHR24223">
    <property type="entry name" value="ATP-BINDING CASSETTE SUB-FAMILY C"/>
    <property type="match status" value="1"/>
</dbReference>
<dbReference type="SUPFAM" id="SSF52540">
    <property type="entry name" value="P-loop containing nucleoside triphosphate hydrolases"/>
    <property type="match status" value="2"/>
</dbReference>
<dbReference type="InterPro" id="IPR017871">
    <property type="entry name" value="ABC_transporter-like_CS"/>
</dbReference>
<feature type="domain" description="ABC transmembrane type-1" evidence="10">
    <location>
        <begin position="974"/>
        <end position="1123"/>
    </location>
</feature>
<dbReference type="PROSITE" id="PS50893">
    <property type="entry name" value="ABC_TRANSPORTER_2"/>
    <property type="match status" value="2"/>
</dbReference>
<evidence type="ECO:0000313" key="11">
    <source>
        <dbReference type="EMBL" id="KAE9393212.1"/>
    </source>
</evidence>
<feature type="domain" description="ABC transmembrane type-1" evidence="10">
    <location>
        <begin position="265"/>
        <end position="473"/>
    </location>
</feature>
<feature type="transmembrane region" description="Helical" evidence="8">
    <location>
        <begin position="86"/>
        <end position="104"/>
    </location>
</feature>
<proteinExistence type="predicted"/>
<evidence type="ECO:0000313" key="12">
    <source>
        <dbReference type="Proteomes" id="UP000799118"/>
    </source>
</evidence>
<comment type="subcellular location">
    <subcellularLocation>
        <location evidence="1">Membrane</location>
        <topology evidence="1">Multi-pass membrane protein</topology>
    </subcellularLocation>
</comment>
<feature type="transmembrane region" description="Helical" evidence="8">
    <location>
        <begin position="264"/>
        <end position="285"/>
    </location>
</feature>
<dbReference type="FunFam" id="3.40.50.300:FF:000163">
    <property type="entry name" value="Multidrug resistance-associated protein member 4"/>
    <property type="match status" value="1"/>
</dbReference>
<feature type="transmembrane region" description="Helical" evidence="8">
    <location>
        <begin position="305"/>
        <end position="327"/>
    </location>
</feature>
<dbReference type="InterPro" id="IPR036640">
    <property type="entry name" value="ABC1_TM_sf"/>
</dbReference>
<feature type="transmembrane region" description="Helical" evidence="8">
    <location>
        <begin position="406"/>
        <end position="423"/>
    </location>
</feature>
<dbReference type="PROSITE" id="PS00211">
    <property type="entry name" value="ABC_TRANSPORTER_1"/>
    <property type="match status" value="1"/>
</dbReference>
<evidence type="ECO:0000256" key="6">
    <source>
        <dbReference type="ARBA" id="ARBA00022989"/>
    </source>
</evidence>
<evidence type="ECO:0000256" key="2">
    <source>
        <dbReference type="ARBA" id="ARBA00022448"/>
    </source>
</evidence>
<reference evidence="11" key="1">
    <citation type="journal article" date="2019" name="Environ. Microbiol.">
        <title>Fungal ecological strategies reflected in gene transcription - a case study of two litter decomposers.</title>
        <authorList>
            <person name="Barbi F."/>
            <person name="Kohler A."/>
            <person name="Barry K."/>
            <person name="Baskaran P."/>
            <person name="Daum C."/>
            <person name="Fauchery L."/>
            <person name="Ihrmark K."/>
            <person name="Kuo A."/>
            <person name="LaButti K."/>
            <person name="Lipzen A."/>
            <person name="Morin E."/>
            <person name="Grigoriev I.V."/>
            <person name="Henrissat B."/>
            <person name="Lindahl B."/>
            <person name="Martin F."/>
        </authorList>
    </citation>
    <scope>NUCLEOTIDE SEQUENCE</scope>
    <source>
        <strain evidence="11">JB14</strain>
    </source>
</reference>
<dbReference type="GO" id="GO:0140359">
    <property type="term" value="F:ABC-type transporter activity"/>
    <property type="evidence" value="ECO:0007669"/>
    <property type="project" value="InterPro"/>
</dbReference>
<feature type="domain" description="ABC transporter" evidence="9">
    <location>
        <begin position="590"/>
        <end position="826"/>
    </location>
</feature>
<feature type="domain" description="ABC transporter" evidence="9">
    <location>
        <begin position="1188"/>
        <end position="1421"/>
    </location>
</feature>
<dbReference type="GO" id="GO:0016887">
    <property type="term" value="F:ATP hydrolysis activity"/>
    <property type="evidence" value="ECO:0007669"/>
    <property type="project" value="InterPro"/>
</dbReference>
<dbReference type="CDD" id="cd03250">
    <property type="entry name" value="ABCC_MRP_domain1"/>
    <property type="match status" value="1"/>
</dbReference>
<dbReference type="Gene3D" id="1.20.1560.10">
    <property type="entry name" value="ABC transporter type 1, transmembrane domain"/>
    <property type="match status" value="2"/>
</dbReference>
<evidence type="ECO:0000256" key="5">
    <source>
        <dbReference type="ARBA" id="ARBA00022840"/>
    </source>
</evidence>
<name>A0A6A4H4W1_9AGAR</name>
<feature type="transmembrane region" description="Helical" evidence="8">
    <location>
        <begin position="1033"/>
        <end position="1050"/>
    </location>
</feature>
<evidence type="ECO:0000256" key="7">
    <source>
        <dbReference type="ARBA" id="ARBA00023136"/>
    </source>
</evidence>
<feature type="transmembrane region" description="Helical" evidence="8">
    <location>
        <begin position="12"/>
        <end position="34"/>
    </location>
</feature>
<feature type="transmembrane region" description="Helical" evidence="8">
    <location>
        <begin position="55"/>
        <end position="74"/>
    </location>
</feature>
<dbReference type="GO" id="GO:0016020">
    <property type="term" value="C:membrane"/>
    <property type="evidence" value="ECO:0007669"/>
    <property type="project" value="UniProtKB-SubCell"/>
</dbReference>